<proteinExistence type="predicted"/>
<dbReference type="Proteomes" id="UP001222434">
    <property type="component" value="Unassembled WGS sequence"/>
</dbReference>
<gene>
    <name evidence="1" type="ORF">KKJ01_08965</name>
</gene>
<reference evidence="1" key="2">
    <citation type="journal article" date="2022" name="J. Evol. Biol.">
        <title>Pre- and post-association barriers to host switching in sympatric mutualists.</title>
        <authorList>
            <person name="Dinges Z.M."/>
            <person name="Phillips R.K."/>
            <person name="Lively C.M."/>
            <person name="Bashey F."/>
        </authorList>
    </citation>
    <scope>NUCLEOTIDE SEQUENCE</scope>
    <source>
        <strain evidence="1">MC_266_E_2016</strain>
    </source>
</reference>
<comment type="caution">
    <text evidence="1">The sequence shown here is derived from an EMBL/GenBank/DDBJ whole genome shotgun (WGS) entry which is preliminary data.</text>
</comment>
<dbReference type="AlphaFoldDB" id="A0AAJ1N0W6"/>
<protein>
    <submittedName>
        <fullName evidence="1">Uncharacterized protein</fullName>
    </submittedName>
</protein>
<sequence length="76" mass="8076">NIANADVNIECAFNDAREISFSDVSLPVMDDRIFGAKASIKVQSDIIMAHAVAPQIEKTVVTATRAMGRGSHGTAM</sequence>
<accession>A0AAJ1N0W6</accession>
<reference evidence="1" key="1">
    <citation type="submission" date="2021-08" db="EMBL/GenBank/DDBJ databases">
        <authorList>
            <person name="Papudeshi B."/>
            <person name="Bashey-Visser F."/>
        </authorList>
    </citation>
    <scope>NUCLEOTIDE SEQUENCE</scope>
    <source>
        <strain evidence="1">MC_266_E_2016</strain>
    </source>
</reference>
<evidence type="ECO:0000313" key="2">
    <source>
        <dbReference type="Proteomes" id="UP001222434"/>
    </source>
</evidence>
<evidence type="ECO:0000313" key="1">
    <source>
        <dbReference type="EMBL" id="MDE1478362.1"/>
    </source>
</evidence>
<name>A0AAJ1N0W6_XENBV</name>
<dbReference type="EMBL" id="JAILSO010000024">
    <property type="protein sequence ID" value="MDE1478362.1"/>
    <property type="molecule type" value="Genomic_DNA"/>
</dbReference>
<feature type="non-terminal residue" evidence="1">
    <location>
        <position position="1"/>
    </location>
</feature>
<organism evidence="1 2">
    <name type="scientific">Xenorhabdus bovienii</name>
    <name type="common">Xenorhabdus nematophila subsp. bovienii</name>
    <dbReference type="NCBI Taxonomy" id="40576"/>
    <lineage>
        <taxon>Bacteria</taxon>
        <taxon>Pseudomonadati</taxon>
        <taxon>Pseudomonadota</taxon>
        <taxon>Gammaproteobacteria</taxon>
        <taxon>Enterobacterales</taxon>
        <taxon>Morganellaceae</taxon>
        <taxon>Xenorhabdus</taxon>
    </lineage>
</organism>